<dbReference type="InterPro" id="IPR010751">
    <property type="entry name" value="TrfA"/>
</dbReference>
<proteinExistence type="predicted"/>
<sequence length="355" mass="39638">MGAGDQCDKDSAGSPRVLPDLRHCSCPFQSVKERWQGLSAKSIAERTRLEALVLDIGRSRAEARASRSTAQQATPRHASKSVLPSWPESMVAIPNVFARLSLFNVRNINEPRQYLVGAPLQCTDRSVRATYTGLELRQIDFSNYLQILYLMRGKGLGELVEFSAHKVIQEGRRITSSKQNPTYRRRLMDSLYRLRLGTLTLSAERLGGKVTLPLLSALETHDRRTGEELSTWKVAVDPKMALLFGKKSNTWLEWERHRRLPAGLASWLHGYFASHAENLPVTLARIQRASGAGTKDPARFAQLVRQALQVLENEKFLVSGEVEGGVIRVQRVPGFLKSTYEVSGCADETADLGRN</sequence>
<dbReference type="EMBL" id="OVTA01000019">
    <property type="protein sequence ID" value="SPR98426.1"/>
    <property type="molecule type" value="Genomic_DNA"/>
</dbReference>
<gene>
    <name evidence="1" type="ORF">CBM2634_A260001</name>
</gene>
<accession>A0A375J424</accession>
<evidence type="ECO:0008006" key="3">
    <source>
        <dbReference type="Google" id="ProtNLM"/>
    </source>
</evidence>
<evidence type="ECO:0000313" key="2">
    <source>
        <dbReference type="Proteomes" id="UP000256805"/>
    </source>
</evidence>
<evidence type="ECO:0000313" key="1">
    <source>
        <dbReference type="EMBL" id="SPR98426.1"/>
    </source>
</evidence>
<name>A0A375J424_9BURK</name>
<reference evidence="1 2" key="1">
    <citation type="submission" date="2018-01" db="EMBL/GenBank/DDBJ databases">
        <authorList>
            <person name="Gaut B.S."/>
            <person name="Morton B.R."/>
            <person name="Clegg M.T."/>
            <person name="Duvall M.R."/>
        </authorList>
    </citation>
    <scope>NUCLEOTIDE SEQUENCE [LARGE SCALE GENOMIC DNA]</scope>
    <source>
        <strain evidence="1">Cupriavidus taiwanensis cmp 52</strain>
    </source>
</reference>
<dbReference type="Proteomes" id="UP000256805">
    <property type="component" value="Unassembled WGS sequence"/>
</dbReference>
<organism evidence="1 2">
    <name type="scientific">Cupriavidus taiwanensis</name>
    <dbReference type="NCBI Taxonomy" id="164546"/>
    <lineage>
        <taxon>Bacteria</taxon>
        <taxon>Pseudomonadati</taxon>
        <taxon>Pseudomonadota</taxon>
        <taxon>Betaproteobacteria</taxon>
        <taxon>Burkholderiales</taxon>
        <taxon>Burkholderiaceae</taxon>
        <taxon>Cupriavidus</taxon>
    </lineage>
</organism>
<dbReference type="Pfam" id="PF07042">
    <property type="entry name" value="TrfA"/>
    <property type="match status" value="1"/>
</dbReference>
<protein>
    <recommendedName>
        <fullName evidence="3">TrfA family protein</fullName>
    </recommendedName>
</protein>
<dbReference type="AlphaFoldDB" id="A0A375J424"/>